<name>A0ABX1D408_9FLAO</name>
<dbReference type="CDD" id="cd10918">
    <property type="entry name" value="CE4_NodB_like_5s_6s"/>
    <property type="match status" value="1"/>
</dbReference>
<dbReference type="Proteomes" id="UP000703674">
    <property type="component" value="Unassembled WGS sequence"/>
</dbReference>
<dbReference type="PANTHER" id="PTHR34216">
    <property type="match status" value="1"/>
</dbReference>
<evidence type="ECO:0000256" key="2">
    <source>
        <dbReference type="ARBA" id="ARBA00022729"/>
    </source>
</evidence>
<dbReference type="Gene3D" id="3.20.20.370">
    <property type="entry name" value="Glycoside hydrolase/deacetylase"/>
    <property type="match status" value="1"/>
</dbReference>
<dbReference type="Pfam" id="PF01522">
    <property type="entry name" value="Polysacc_deac_1"/>
    <property type="match status" value="1"/>
</dbReference>
<dbReference type="RefSeq" id="WP_168138532.1">
    <property type="nucleotide sequence ID" value="NZ_JAAVJR010000005.1"/>
</dbReference>
<sequence length="262" mass="30495">MVDPVRFEAQLRYLKKKYNIISIHQVIDHLTTKVPLPNSSLLLTFDDGDISVLENGFPLLKKHDCPAVLFVITGLINTNENFWWNLVIHQRSQEGKSLSEVKDELNYLKIIENKDRLKALEDFTRVSRLQLTTFDLQNLRDNGIFIGNHSHSHPMFDRCTADELRHELEKTKSFFEGEGFTGYEIFAYPNGNYDKTAEKILIEKGIKLAFLFDHKLNSKDMDPLRISRIRTNADMEVDELKAKASGLHSFLYRKKKANDKHW</sequence>
<evidence type="ECO:0000256" key="1">
    <source>
        <dbReference type="ARBA" id="ARBA00004613"/>
    </source>
</evidence>
<keyword evidence="2" id="KW-0732">Signal</keyword>
<dbReference type="InterPro" id="IPR011330">
    <property type="entry name" value="Glyco_hydro/deAcase_b/a-brl"/>
</dbReference>
<reference evidence="4 5" key="1">
    <citation type="submission" date="2020-03" db="EMBL/GenBank/DDBJ databases">
        <title>Salinimicrobium sp. nov, isolated from SCS.</title>
        <authorList>
            <person name="Cao W.R."/>
        </authorList>
    </citation>
    <scope>NUCLEOTIDE SEQUENCE [LARGE SCALE GENOMIC DNA]</scope>
    <source>
        <strain evidence="5">J15B91</strain>
    </source>
</reference>
<dbReference type="EMBL" id="JAAVJR010000005">
    <property type="protein sequence ID" value="NJW53438.1"/>
    <property type="molecule type" value="Genomic_DNA"/>
</dbReference>
<accession>A0ABX1D408</accession>
<dbReference type="PROSITE" id="PS51677">
    <property type="entry name" value="NODB"/>
    <property type="match status" value="1"/>
</dbReference>
<dbReference type="InterPro" id="IPR002509">
    <property type="entry name" value="NODB_dom"/>
</dbReference>
<feature type="domain" description="NodB homology" evidence="3">
    <location>
        <begin position="39"/>
        <end position="262"/>
    </location>
</feature>
<comment type="caution">
    <text evidence="4">The sequence shown here is derived from an EMBL/GenBank/DDBJ whole genome shotgun (WGS) entry which is preliminary data.</text>
</comment>
<evidence type="ECO:0000259" key="3">
    <source>
        <dbReference type="PROSITE" id="PS51677"/>
    </source>
</evidence>
<comment type="subcellular location">
    <subcellularLocation>
        <location evidence="1">Secreted</location>
    </subcellularLocation>
</comment>
<protein>
    <submittedName>
        <fullName evidence="4">Polysaccharide deacetylase family protein</fullName>
    </submittedName>
</protein>
<organism evidence="4 5">
    <name type="scientific">Salinimicrobium oceani</name>
    <dbReference type="NCBI Taxonomy" id="2722702"/>
    <lineage>
        <taxon>Bacteria</taxon>
        <taxon>Pseudomonadati</taxon>
        <taxon>Bacteroidota</taxon>
        <taxon>Flavobacteriia</taxon>
        <taxon>Flavobacteriales</taxon>
        <taxon>Flavobacteriaceae</taxon>
        <taxon>Salinimicrobium</taxon>
    </lineage>
</organism>
<proteinExistence type="predicted"/>
<gene>
    <name evidence="4" type="ORF">HC175_10945</name>
</gene>
<evidence type="ECO:0000313" key="4">
    <source>
        <dbReference type="EMBL" id="NJW53438.1"/>
    </source>
</evidence>
<dbReference type="SUPFAM" id="SSF88713">
    <property type="entry name" value="Glycoside hydrolase/deacetylase"/>
    <property type="match status" value="1"/>
</dbReference>
<evidence type="ECO:0000313" key="5">
    <source>
        <dbReference type="Proteomes" id="UP000703674"/>
    </source>
</evidence>
<dbReference type="PANTHER" id="PTHR34216:SF3">
    <property type="entry name" value="POLY-BETA-1,6-N-ACETYL-D-GLUCOSAMINE N-DEACETYLASE"/>
    <property type="match status" value="1"/>
</dbReference>
<dbReference type="InterPro" id="IPR051398">
    <property type="entry name" value="Polysacch_Deacetylase"/>
</dbReference>
<keyword evidence="5" id="KW-1185">Reference proteome</keyword>